<dbReference type="AlphaFoldDB" id="A0A0E9UDA2"/>
<evidence type="ECO:0000313" key="1">
    <source>
        <dbReference type="EMBL" id="JAH63722.1"/>
    </source>
</evidence>
<proteinExistence type="predicted"/>
<dbReference type="EMBL" id="GBXM01044855">
    <property type="protein sequence ID" value="JAH63722.1"/>
    <property type="molecule type" value="Transcribed_RNA"/>
</dbReference>
<reference evidence="1" key="1">
    <citation type="submission" date="2014-11" db="EMBL/GenBank/DDBJ databases">
        <authorList>
            <person name="Amaro Gonzalez C."/>
        </authorList>
    </citation>
    <scope>NUCLEOTIDE SEQUENCE</scope>
</reference>
<sequence>MLLFWGGIKGVITVVMVMLYGGGYQPIQFHCWHPLLLWRRIIYNLPL</sequence>
<accession>A0A0E9UDA2</accession>
<organism evidence="1">
    <name type="scientific">Anguilla anguilla</name>
    <name type="common">European freshwater eel</name>
    <name type="synonym">Muraena anguilla</name>
    <dbReference type="NCBI Taxonomy" id="7936"/>
    <lineage>
        <taxon>Eukaryota</taxon>
        <taxon>Metazoa</taxon>
        <taxon>Chordata</taxon>
        <taxon>Craniata</taxon>
        <taxon>Vertebrata</taxon>
        <taxon>Euteleostomi</taxon>
        <taxon>Actinopterygii</taxon>
        <taxon>Neopterygii</taxon>
        <taxon>Teleostei</taxon>
        <taxon>Anguilliformes</taxon>
        <taxon>Anguillidae</taxon>
        <taxon>Anguilla</taxon>
    </lineage>
</organism>
<protein>
    <submittedName>
        <fullName evidence="1">Uncharacterized protein</fullName>
    </submittedName>
</protein>
<reference evidence="1" key="2">
    <citation type="journal article" date="2015" name="Fish Shellfish Immunol.">
        <title>Early steps in the European eel (Anguilla anguilla)-Vibrio vulnificus interaction in the gills: Role of the RtxA13 toxin.</title>
        <authorList>
            <person name="Callol A."/>
            <person name="Pajuelo D."/>
            <person name="Ebbesson L."/>
            <person name="Teles M."/>
            <person name="MacKenzie S."/>
            <person name="Amaro C."/>
        </authorList>
    </citation>
    <scope>NUCLEOTIDE SEQUENCE</scope>
</reference>
<name>A0A0E9UDA2_ANGAN</name>